<keyword evidence="2 5" id="KW-0418">Kinase</keyword>
<feature type="binding site" evidence="2">
    <location>
        <position position="46"/>
    </location>
    <ligand>
        <name>substrate</name>
    </ligand>
</feature>
<dbReference type="EC" id="2.7.4.16" evidence="2"/>
<dbReference type="InterPro" id="IPR016188">
    <property type="entry name" value="PurM-like_N"/>
</dbReference>
<dbReference type="Pfam" id="PF02769">
    <property type="entry name" value="AIRS_C"/>
    <property type="match status" value="1"/>
</dbReference>
<keyword evidence="2 5" id="KW-0808">Transferase</keyword>
<dbReference type="PANTHER" id="PTHR30270">
    <property type="entry name" value="THIAMINE-MONOPHOSPHATE KINASE"/>
    <property type="match status" value="1"/>
</dbReference>
<accession>A0A9Q9F3Y9</accession>
<feature type="binding site" evidence="2">
    <location>
        <position position="23"/>
    </location>
    <ligand>
        <name>Mg(2+)</name>
        <dbReference type="ChEBI" id="CHEBI:18420"/>
        <label>3</label>
    </ligand>
</feature>
<dbReference type="CDD" id="cd02194">
    <property type="entry name" value="ThiL"/>
    <property type="match status" value="1"/>
</dbReference>
<keyword evidence="2" id="KW-0547">Nucleotide-binding</keyword>
<comment type="miscellaneous">
    <text evidence="2">Reaction mechanism of ThiL seems to utilize a direct, inline transfer of the gamma-phosphate of ATP to TMP rather than a phosphorylated enzyme intermediate.</text>
</comment>
<evidence type="ECO:0000256" key="1">
    <source>
        <dbReference type="ARBA" id="ARBA00022977"/>
    </source>
</evidence>
<dbReference type="NCBIfam" id="TIGR01379">
    <property type="entry name" value="thiL"/>
    <property type="match status" value="1"/>
</dbReference>
<dbReference type="Proteomes" id="UP001059985">
    <property type="component" value="Chromosome"/>
</dbReference>
<feature type="binding site" evidence="2">
    <location>
        <position position="206"/>
    </location>
    <ligand>
        <name>Mg(2+)</name>
        <dbReference type="ChEBI" id="CHEBI:18420"/>
        <label>3</label>
    </ligand>
</feature>
<organism evidence="5 7">
    <name type="scientific">Neoehrlichia mikurensis</name>
    <dbReference type="NCBI Taxonomy" id="89586"/>
    <lineage>
        <taxon>Bacteria</taxon>
        <taxon>Pseudomonadati</taxon>
        <taxon>Pseudomonadota</taxon>
        <taxon>Alphaproteobacteria</taxon>
        <taxon>Rickettsiales</taxon>
        <taxon>Anaplasmataceae</taxon>
        <taxon>Candidatus Neoehrlichia</taxon>
    </lineage>
</organism>
<dbReference type="GO" id="GO:0009030">
    <property type="term" value="F:thiamine-phosphate kinase activity"/>
    <property type="evidence" value="ECO:0007669"/>
    <property type="project" value="UniProtKB-UniRule"/>
</dbReference>
<comment type="similarity">
    <text evidence="2">Belongs to the thiamine-monophosphate kinase family.</text>
</comment>
<evidence type="ECO:0000259" key="3">
    <source>
        <dbReference type="Pfam" id="PF00586"/>
    </source>
</evidence>
<feature type="binding site" evidence="2">
    <location>
        <position position="208"/>
    </location>
    <ligand>
        <name>ATP</name>
        <dbReference type="ChEBI" id="CHEBI:30616"/>
    </ligand>
</feature>
<dbReference type="InterPro" id="IPR006283">
    <property type="entry name" value="ThiL-like"/>
</dbReference>
<feature type="domain" description="PurM-like C-terminal" evidence="4">
    <location>
        <begin position="146"/>
        <end position="300"/>
    </location>
</feature>
<keyword evidence="8" id="KW-1185">Reference proteome</keyword>
<feature type="binding site" evidence="2">
    <location>
        <position position="67"/>
    </location>
    <ligand>
        <name>Mg(2+)</name>
        <dbReference type="ChEBI" id="CHEBI:18420"/>
        <label>2</label>
    </ligand>
</feature>
<feature type="binding site" evidence="2">
    <location>
        <position position="39"/>
    </location>
    <ligand>
        <name>Mg(2+)</name>
        <dbReference type="ChEBI" id="CHEBI:18420"/>
        <label>1</label>
    </ligand>
</feature>
<dbReference type="GO" id="GO:0009229">
    <property type="term" value="P:thiamine diphosphate biosynthetic process"/>
    <property type="evidence" value="ECO:0007669"/>
    <property type="project" value="UniProtKB-UniRule"/>
</dbReference>
<feature type="binding site" evidence="2">
    <location>
        <position position="314"/>
    </location>
    <ligand>
        <name>substrate</name>
    </ligand>
</feature>
<keyword evidence="1 2" id="KW-0784">Thiamine biosynthesis</keyword>
<feature type="binding site" evidence="2">
    <location>
        <position position="67"/>
    </location>
    <ligand>
        <name>Mg(2+)</name>
        <dbReference type="ChEBI" id="CHEBI:18420"/>
        <label>3</label>
    </ligand>
</feature>
<feature type="binding site" evidence="2">
    <location>
        <position position="209"/>
    </location>
    <ligand>
        <name>Mg(2+)</name>
        <dbReference type="ChEBI" id="CHEBI:18420"/>
        <label>5</label>
    </ligand>
</feature>
<reference evidence="5" key="1">
    <citation type="journal article" date="2022" name="Microorganisms">
        <title>Assembly and Comparison of Ca. Neoehrlichia mikurensis Genomes.</title>
        <authorList>
            <person name="Azagi T."/>
            <person name="Dirks R.P."/>
            <person name="Yebra-Pimentel E.S."/>
            <person name="Schaap P.J."/>
            <person name="Koehorst J.J."/>
            <person name="Esser H.J."/>
            <person name="Sprong H."/>
        </authorList>
    </citation>
    <scope>NUCLEOTIDE SEQUENCE</scope>
    <source>
        <strain evidence="6">18-2804</strain>
        <strain evidence="5">18-2837</strain>
    </source>
</reference>
<gene>
    <name evidence="2 5" type="primary">thiL</name>
    <name evidence="6" type="ORF">LUA81_04595</name>
    <name evidence="5" type="ORF">LUA82_04645</name>
</gene>
<evidence type="ECO:0000313" key="5">
    <source>
        <dbReference type="EMBL" id="UTO55428.1"/>
    </source>
</evidence>
<dbReference type="HAMAP" id="MF_02128">
    <property type="entry name" value="TMP_kinase"/>
    <property type="match status" value="1"/>
</dbReference>
<dbReference type="GO" id="GO:0005524">
    <property type="term" value="F:ATP binding"/>
    <property type="evidence" value="ECO:0007669"/>
    <property type="project" value="UniProtKB-UniRule"/>
</dbReference>
<feature type="binding site" evidence="2">
    <location>
        <position position="258"/>
    </location>
    <ligand>
        <name>substrate</name>
    </ligand>
</feature>
<sequence>MNEFNYIKKYIYPLDYNSLIGNDAAQITNLQDKLIITKDILVEKVHFFSNHNPKLLAKKSLRVNLSDIASMGVKPYGYLLGLILPSNITEQWWKKFTSGLKEDNQQFNIKLIGGDTTQNNNNSIIISITILGFTNHSSLERSKATAGDYIYISGNIGDAALGLLTYHNIIKSQNCHYFKNKYDLPNPRLDLGLYINNNNIASSCIDISDGLIQDIEHICQSSHVEANIYINKIPLSKEAKIILNNNPQLLETILTGGDDYELAFTSHPKNDIKIKDLSSKIGIKITQIGYLSNGCNINIYDHNNQKITLKKKGFQHFSN</sequence>
<comment type="caution">
    <text evidence="2">Lacks conserved residue(s) required for the propagation of feature annotation.</text>
</comment>
<feature type="binding site" evidence="2">
    <location>
        <position position="115"/>
    </location>
    <ligand>
        <name>Mg(2+)</name>
        <dbReference type="ChEBI" id="CHEBI:18420"/>
        <label>1</label>
    </ligand>
</feature>
<evidence type="ECO:0000259" key="4">
    <source>
        <dbReference type="Pfam" id="PF02769"/>
    </source>
</evidence>
<dbReference type="GO" id="GO:0000287">
    <property type="term" value="F:magnesium ion binding"/>
    <property type="evidence" value="ECO:0007669"/>
    <property type="project" value="UniProtKB-UniRule"/>
</dbReference>
<feature type="binding site" evidence="2">
    <location>
        <position position="37"/>
    </location>
    <ligand>
        <name>Mg(2+)</name>
        <dbReference type="ChEBI" id="CHEBI:18420"/>
        <label>4</label>
    </ligand>
</feature>
<dbReference type="EMBL" id="CP089286">
    <property type="protein sequence ID" value="UTO55428.1"/>
    <property type="molecule type" value="Genomic_DNA"/>
</dbReference>
<dbReference type="PANTHER" id="PTHR30270:SF0">
    <property type="entry name" value="THIAMINE-MONOPHOSPHATE KINASE"/>
    <property type="match status" value="1"/>
</dbReference>
<evidence type="ECO:0000313" key="7">
    <source>
        <dbReference type="Proteomes" id="UP001059822"/>
    </source>
</evidence>
<feature type="domain" description="PurM-like N-terminal" evidence="3">
    <location>
        <begin position="21"/>
        <end position="133"/>
    </location>
</feature>
<comment type="pathway">
    <text evidence="2">Cofactor biosynthesis; thiamine diphosphate biosynthesis; thiamine diphosphate from thiamine phosphate: step 1/1.</text>
</comment>
<proteinExistence type="inferred from homology"/>
<dbReference type="InterPro" id="IPR010918">
    <property type="entry name" value="PurM-like_C_dom"/>
</dbReference>
<dbReference type="AlphaFoldDB" id="A0A9Q9F3Y9"/>
<dbReference type="EMBL" id="CP089285">
    <property type="protein sequence ID" value="UTO56348.1"/>
    <property type="molecule type" value="Genomic_DNA"/>
</dbReference>
<keyword evidence="2" id="KW-0479">Metal-binding</keyword>
<feature type="binding site" evidence="2">
    <location>
        <begin position="114"/>
        <end position="115"/>
    </location>
    <ligand>
        <name>ATP</name>
        <dbReference type="ChEBI" id="CHEBI:30616"/>
    </ligand>
</feature>
<dbReference type="Pfam" id="PF00586">
    <property type="entry name" value="AIRS"/>
    <property type="match status" value="1"/>
</dbReference>
<keyword evidence="2" id="KW-0067">ATP-binding</keyword>
<evidence type="ECO:0000313" key="8">
    <source>
        <dbReference type="Proteomes" id="UP001059985"/>
    </source>
</evidence>
<comment type="catalytic activity">
    <reaction evidence="2">
        <text>thiamine phosphate + ATP = thiamine diphosphate + ADP</text>
        <dbReference type="Rhea" id="RHEA:15913"/>
        <dbReference type="ChEBI" id="CHEBI:30616"/>
        <dbReference type="ChEBI" id="CHEBI:37575"/>
        <dbReference type="ChEBI" id="CHEBI:58937"/>
        <dbReference type="ChEBI" id="CHEBI:456216"/>
        <dbReference type="EC" id="2.7.4.16"/>
    </reaction>
</comment>
<feature type="binding site" evidence="2">
    <location>
        <position position="141"/>
    </location>
    <ligand>
        <name>ATP</name>
        <dbReference type="ChEBI" id="CHEBI:30616"/>
    </ligand>
</feature>
<feature type="binding site" evidence="2">
    <location>
        <position position="23"/>
    </location>
    <ligand>
        <name>Mg(2+)</name>
        <dbReference type="ChEBI" id="CHEBI:18420"/>
        <label>4</label>
    </ligand>
</feature>
<evidence type="ECO:0000256" key="2">
    <source>
        <dbReference type="HAMAP-Rule" id="MF_02128"/>
    </source>
</evidence>
<feature type="binding site" evidence="2">
    <location>
        <position position="39"/>
    </location>
    <ligand>
        <name>Mg(2+)</name>
        <dbReference type="ChEBI" id="CHEBI:18420"/>
        <label>2</label>
    </ligand>
</feature>
<name>A0A9Q9F3Y9_9RICK</name>
<feature type="binding site" evidence="2">
    <location>
        <position position="67"/>
    </location>
    <ligand>
        <name>Mg(2+)</name>
        <dbReference type="ChEBI" id="CHEBI:18420"/>
        <label>4</label>
    </ligand>
</feature>
<dbReference type="Proteomes" id="UP001059822">
    <property type="component" value="Chromosome"/>
</dbReference>
<protein>
    <recommendedName>
        <fullName evidence="2">Thiamine-monophosphate kinase</fullName>
        <shortName evidence="2">TMP kinase</shortName>
        <shortName evidence="2">Thiamine-phosphate kinase</shortName>
        <ecNumber evidence="2">2.7.4.16</ecNumber>
    </recommendedName>
</protein>
<dbReference type="RefSeq" id="WP_218213760.1">
    <property type="nucleotide sequence ID" value="NZ_CP054597.1"/>
</dbReference>
<dbReference type="PIRSF" id="PIRSF005303">
    <property type="entry name" value="Thiam_monoph_kin"/>
    <property type="match status" value="1"/>
</dbReference>
<comment type="function">
    <text evidence="2">Catalyzes the ATP-dependent phosphorylation of thiamine-monophosphate (TMP) to form thiamine-pyrophosphate (TPP), the active form of vitamin B1.</text>
</comment>
<keyword evidence="2" id="KW-0460">Magnesium</keyword>
<evidence type="ECO:0000313" key="6">
    <source>
        <dbReference type="EMBL" id="UTO56348.1"/>
    </source>
</evidence>
<dbReference type="GO" id="GO:0009228">
    <property type="term" value="P:thiamine biosynthetic process"/>
    <property type="evidence" value="ECO:0007669"/>
    <property type="project" value="UniProtKB-KW"/>
</dbReference>